<organism evidence="1">
    <name type="scientific">Arundo donax</name>
    <name type="common">Giant reed</name>
    <name type="synonym">Donax arundinaceus</name>
    <dbReference type="NCBI Taxonomy" id="35708"/>
    <lineage>
        <taxon>Eukaryota</taxon>
        <taxon>Viridiplantae</taxon>
        <taxon>Streptophyta</taxon>
        <taxon>Embryophyta</taxon>
        <taxon>Tracheophyta</taxon>
        <taxon>Spermatophyta</taxon>
        <taxon>Magnoliopsida</taxon>
        <taxon>Liliopsida</taxon>
        <taxon>Poales</taxon>
        <taxon>Poaceae</taxon>
        <taxon>PACMAD clade</taxon>
        <taxon>Arundinoideae</taxon>
        <taxon>Arundineae</taxon>
        <taxon>Arundo</taxon>
    </lineage>
</organism>
<proteinExistence type="predicted"/>
<name>A0A0A9FQE2_ARUDO</name>
<reference evidence="1" key="2">
    <citation type="journal article" date="2015" name="Data Brief">
        <title>Shoot transcriptome of the giant reed, Arundo donax.</title>
        <authorList>
            <person name="Barrero R.A."/>
            <person name="Guerrero F.D."/>
            <person name="Moolhuijzen P."/>
            <person name="Goolsby J.A."/>
            <person name="Tidwell J."/>
            <person name="Bellgard S.E."/>
            <person name="Bellgard M.I."/>
        </authorList>
    </citation>
    <scope>NUCLEOTIDE SEQUENCE</scope>
    <source>
        <tissue evidence="1">Shoot tissue taken approximately 20 cm above the soil surface</tissue>
    </source>
</reference>
<dbReference type="AlphaFoldDB" id="A0A0A9FQE2"/>
<dbReference type="EMBL" id="GBRH01184412">
    <property type="protein sequence ID" value="JAE13484.1"/>
    <property type="molecule type" value="Transcribed_RNA"/>
</dbReference>
<reference evidence="1" key="1">
    <citation type="submission" date="2014-09" db="EMBL/GenBank/DDBJ databases">
        <authorList>
            <person name="Magalhaes I.L.F."/>
            <person name="Oliveira U."/>
            <person name="Santos F.R."/>
            <person name="Vidigal T.H.D.A."/>
            <person name="Brescovit A.D."/>
            <person name="Santos A.J."/>
        </authorList>
    </citation>
    <scope>NUCLEOTIDE SEQUENCE</scope>
    <source>
        <tissue evidence="1">Shoot tissue taken approximately 20 cm above the soil surface</tissue>
    </source>
</reference>
<evidence type="ECO:0000313" key="1">
    <source>
        <dbReference type="EMBL" id="JAE13484.1"/>
    </source>
</evidence>
<protein>
    <submittedName>
        <fullName evidence="1">Uncharacterized protein</fullName>
    </submittedName>
</protein>
<sequence>MQAGMPCDLHILPQFNHALNISYARFHGSHFILKSIILVFGQNKELPRSLSRPRNFHINGEKKEK</sequence>
<accession>A0A0A9FQE2</accession>